<evidence type="ECO:0000313" key="1">
    <source>
        <dbReference type="EMBL" id="TQV91909.1"/>
    </source>
</evidence>
<reference evidence="1 2" key="1">
    <citation type="journal article" date="2019" name="Appl. Microbiol. Biotechnol.">
        <title>Genome sequence of Isaria javanica and comparative genome analysis insights into family S53 peptidase evolution in fungal entomopathogens.</title>
        <authorList>
            <person name="Lin R."/>
            <person name="Zhang X."/>
            <person name="Xin B."/>
            <person name="Zou M."/>
            <person name="Gao Y."/>
            <person name="Qin F."/>
            <person name="Hu Q."/>
            <person name="Xie B."/>
            <person name="Cheng X."/>
        </authorList>
    </citation>
    <scope>NUCLEOTIDE SEQUENCE [LARGE SCALE GENOMIC DNA]</scope>
    <source>
        <strain evidence="1 2">IJ1G</strain>
    </source>
</reference>
<dbReference type="Proteomes" id="UP000315783">
    <property type="component" value="Unassembled WGS sequence"/>
</dbReference>
<proteinExistence type="predicted"/>
<organism evidence="1 2">
    <name type="scientific">Cordyceps javanica</name>
    <dbReference type="NCBI Taxonomy" id="43265"/>
    <lineage>
        <taxon>Eukaryota</taxon>
        <taxon>Fungi</taxon>
        <taxon>Dikarya</taxon>
        <taxon>Ascomycota</taxon>
        <taxon>Pezizomycotina</taxon>
        <taxon>Sordariomycetes</taxon>
        <taxon>Hypocreomycetidae</taxon>
        <taxon>Hypocreales</taxon>
        <taxon>Cordycipitaceae</taxon>
        <taxon>Cordyceps</taxon>
    </lineage>
</organism>
<protein>
    <submittedName>
        <fullName evidence="1">Uncharacterized protein</fullName>
    </submittedName>
</protein>
<gene>
    <name evidence="1" type="ORF">IF1G_09494</name>
</gene>
<accession>A0A545UR26</accession>
<comment type="caution">
    <text evidence="1">The sequence shown here is derived from an EMBL/GenBank/DDBJ whole genome shotgun (WGS) entry which is preliminary data.</text>
</comment>
<name>A0A545UR26_9HYPO</name>
<dbReference type="EMBL" id="SPUK01000017">
    <property type="protein sequence ID" value="TQV91909.1"/>
    <property type="molecule type" value="Genomic_DNA"/>
</dbReference>
<keyword evidence="2" id="KW-1185">Reference proteome</keyword>
<dbReference type="AlphaFoldDB" id="A0A545UR26"/>
<sequence length="140" mass="15415">MVLTWVGGKEVGIKYHPHTICTLEVPSSASELIKCYPTCPSNTLSTLSPKFSQTTRANPVTPVLLLLCDAARSGAVLLFCARHSLSDPSDSAVRPLRLNSCCIDQPSCASLVRNKQHKRPRAPAAVVTVQRRQLERRRHE</sequence>
<evidence type="ECO:0000313" key="2">
    <source>
        <dbReference type="Proteomes" id="UP000315783"/>
    </source>
</evidence>